<feature type="non-terminal residue" evidence="2">
    <location>
        <position position="1"/>
    </location>
</feature>
<reference evidence="2 3" key="1">
    <citation type="submission" date="2016-03" db="EMBL/GenBank/DDBJ databases">
        <title>Trachymyrmex septentrionalis WGS genome.</title>
        <authorList>
            <person name="Nygaard S."/>
            <person name="Hu H."/>
            <person name="Boomsma J."/>
            <person name="Zhang G."/>
        </authorList>
    </citation>
    <scope>NUCLEOTIDE SEQUENCE [LARGE SCALE GENOMIC DNA]</scope>
    <source>
        <strain evidence="2">Tsep2-gDNA-1</strain>
        <tissue evidence="2">Whole body</tissue>
    </source>
</reference>
<name>A0A195EWM4_9HYME</name>
<evidence type="ECO:0000256" key="1">
    <source>
        <dbReference type="SAM" id="MobiDB-lite"/>
    </source>
</evidence>
<keyword evidence="3" id="KW-1185">Reference proteome</keyword>
<protein>
    <submittedName>
        <fullName evidence="2">Uncharacterized protein</fullName>
    </submittedName>
</protein>
<accession>A0A195EWM4</accession>
<feature type="region of interest" description="Disordered" evidence="1">
    <location>
        <begin position="5"/>
        <end position="24"/>
    </location>
</feature>
<evidence type="ECO:0000313" key="3">
    <source>
        <dbReference type="Proteomes" id="UP000078541"/>
    </source>
</evidence>
<dbReference type="Proteomes" id="UP000078541">
    <property type="component" value="Unassembled WGS sequence"/>
</dbReference>
<sequence length="114" mass="12919">SVRCRTTTADKSVSSSNCSVSRSSITTPSSAVRFKILVYLWIRISLFLEYCIYFRRVELVPHASDPIHTVYHQLLNLQFRNVILAVVPVVEVLRVKVLIVESEDLLVDLTEALA</sequence>
<feature type="compositionally biased region" description="Low complexity" evidence="1">
    <location>
        <begin position="12"/>
        <end position="24"/>
    </location>
</feature>
<evidence type="ECO:0000313" key="2">
    <source>
        <dbReference type="EMBL" id="KYN32284.1"/>
    </source>
</evidence>
<organism evidence="2 3">
    <name type="scientific">Trachymyrmex septentrionalis</name>
    <dbReference type="NCBI Taxonomy" id="34720"/>
    <lineage>
        <taxon>Eukaryota</taxon>
        <taxon>Metazoa</taxon>
        <taxon>Ecdysozoa</taxon>
        <taxon>Arthropoda</taxon>
        <taxon>Hexapoda</taxon>
        <taxon>Insecta</taxon>
        <taxon>Pterygota</taxon>
        <taxon>Neoptera</taxon>
        <taxon>Endopterygota</taxon>
        <taxon>Hymenoptera</taxon>
        <taxon>Apocrita</taxon>
        <taxon>Aculeata</taxon>
        <taxon>Formicoidea</taxon>
        <taxon>Formicidae</taxon>
        <taxon>Myrmicinae</taxon>
        <taxon>Trachymyrmex</taxon>
    </lineage>
</organism>
<proteinExistence type="predicted"/>
<dbReference type="EMBL" id="KQ981954">
    <property type="protein sequence ID" value="KYN32284.1"/>
    <property type="molecule type" value="Genomic_DNA"/>
</dbReference>
<dbReference type="AlphaFoldDB" id="A0A195EWM4"/>
<gene>
    <name evidence="2" type="ORF">ALC56_13663</name>
</gene>